<evidence type="ECO:0000256" key="5">
    <source>
        <dbReference type="ARBA" id="ARBA00022692"/>
    </source>
</evidence>
<evidence type="ECO:0000256" key="6">
    <source>
        <dbReference type="ARBA" id="ARBA00022989"/>
    </source>
</evidence>
<comment type="subcellular location">
    <subcellularLocation>
        <location evidence="1 8">Cell membrane</location>
        <topology evidence="1 8">Multi-pass membrane protein</topology>
    </subcellularLocation>
</comment>
<keyword evidence="10" id="KW-1185">Reference proteome</keyword>
<comment type="caution">
    <text evidence="9">The sequence shown here is derived from an EMBL/GenBank/DDBJ whole genome shotgun (WGS) entry which is preliminary data.</text>
</comment>
<accession>A0ABT8KLQ7</accession>
<evidence type="ECO:0000256" key="4">
    <source>
        <dbReference type="ARBA" id="ARBA00022475"/>
    </source>
</evidence>
<evidence type="ECO:0000256" key="8">
    <source>
        <dbReference type="RuleBase" id="RU363041"/>
    </source>
</evidence>
<keyword evidence="6 8" id="KW-1133">Transmembrane helix</keyword>
<feature type="transmembrane region" description="Helical" evidence="8">
    <location>
        <begin position="6"/>
        <end position="39"/>
    </location>
</feature>
<organism evidence="9 10">
    <name type="scientific">Splendidivirga corallicola</name>
    <dbReference type="NCBI Taxonomy" id="3051826"/>
    <lineage>
        <taxon>Bacteria</taxon>
        <taxon>Pseudomonadati</taxon>
        <taxon>Bacteroidota</taxon>
        <taxon>Cytophagia</taxon>
        <taxon>Cytophagales</taxon>
        <taxon>Splendidivirgaceae</taxon>
        <taxon>Splendidivirga</taxon>
    </lineage>
</organism>
<dbReference type="Proteomes" id="UP001172082">
    <property type="component" value="Unassembled WGS sequence"/>
</dbReference>
<evidence type="ECO:0000256" key="3">
    <source>
        <dbReference type="ARBA" id="ARBA00022448"/>
    </source>
</evidence>
<feature type="transmembrane region" description="Helical" evidence="8">
    <location>
        <begin position="73"/>
        <end position="93"/>
    </location>
</feature>
<feature type="transmembrane region" description="Helical" evidence="8">
    <location>
        <begin position="99"/>
        <end position="117"/>
    </location>
</feature>
<dbReference type="PANTHER" id="PTHR30269:SF0">
    <property type="entry name" value="MEMBRANE TRANSPORTER PROTEIN YFCA-RELATED"/>
    <property type="match status" value="1"/>
</dbReference>
<dbReference type="PANTHER" id="PTHR30269">
    <property type="entry name" value="TRANSMEMBRANE PROTEIN YFCA"/>
    <property type="match status" value="1"/>
</dbReference>
<name>A0ABT8KLQ7_9BACT</name>
<reference evidence="9" key="1">
    <citation type="submission" date="2023-06" db="EMBL/GenBank/DDBJ databases">
        <title>Genomic of Parafulvivirga corallium.</title>
        <authorList>
            <person name="Wang G."/>
        </authorList>
    </citation>
    <scope>NUCLEOTIDE SEQUENCE</scope>
    <source>
        <strain evidence="9">BMA10</strain>
    </source>
</reference>
<sequence length="249" mass="26783">MEIQHFLIIAGAGLIAGFINTIAGGGSLLTLPALIFLGLPPSIANGTNRLAILFGTLSATSGFRSKGISVFPYSIWLSISSIIGAIIGAKIAIDIKGELFNRILAVVMVLVVLNMIFRPFGKKGSLEENLSKKKQWYGVIAFFFVGIYGGFIQAGVGFIILAILTSINGLSLVKSNSIKVFVVFIYTFSAFVVFLLESKVNWQLGLTMAAGQTIGAWTASRLSVKSGDKWIRPVLIVTVVALSIKLWFF</sequence>
<feature type="transmembrane region" description="Helical" evidence="8">
    <location>
        <begin position="230"/>
        <end position="248"/>
    </location>
</feature>
<dbReference type="InterPro" id="IPR002781">
    <property type="entry name" value="TM_pro_TauE-like"/>
</dbReference>
<evidence type="ECO:0000313" key="9">
    <source>
        <dbReference type="EMBL" id="MDN5200957.1"/>
    </source>
</evidence>
<keyword evidence="7 8" id="KW-0472">Membrane</keyword>
<keyword evidence="4 8" id="KW-1003">Cell membrane</keyword>
<dbReference type="Pfam" id="PF01925">
    <property type="entry name" value="TauE"/>
    <property type="match status" value="1"/>
</dbReference>
<feature type="transmembrane region" description="Helical" evidence="8">
    <location>
        <begin position="137"/>
        <end position="164"/>
    </location>
</feature>
<evidence type="ECO:0000256" key="1">
    <source>
        <dbReference type="ARBA" id="ARBA00004651"/>
    </source>
</evidence>
<evidence type="ECO:0000313" key="10">
    <source>
        <dbReference type="Proteomes" id="UP001172082"/>
    </source>
</evidence>
<keyword evidence="5 8" id="KW-0812">Transmembrane</keyword>
<keyword evidence="3" id="KW-0813">Transport</keyword>
<dbReference type="RefSeq" id="WP_346750987.1">
    <property type="nucleotide sequence ID" value="NZ_JAUJEA010000002.1"/>
</dbReference>
<comment type="similarity">
    <text evidence="2 8">Belongs to the 4-toluene sulfonate uptake permease (TSUP) (TC 2.A.102) family.</text>
</comment>
<protein>
    <recommendedName>
        <fullName evidence="8">Probable membrane transporter protein</fullName>
    </recommendedName>
</protein>
<evidence type="ECO:0000256" key="7">
    <source>
        <dbReference type="ARBA" id="ARBA00023136"/>
    </source>
</evidence>
<dbReference type="InterPro" id="IPR052017">
    <property type="entry name" value="TSUP"/>
</dbReference>
<gene>
    <name evidence="9" type="ORF">QQ008_06285</name>
</gene>
<feature type="transmembrane region" description="Helical" evidence="8">
    <location>
        <begin position="176"/>
        <end position="196"/>
    </location>
</feature>
<proteinExistence type="inferred from homology"/>
<dbReference type="EMBL" id="JAUJEA010000002">
    <property type="protein sequence ID" value="MDN5200957.1"/>
    <property type="molecule type" value="Genomic_DNA"/>
</dbReference>
<evidence type="ECO:0000256" key="2">
    <source>
        <dbReference type="ARBA" id="ARBA00009142"/>
    </source>
</evidence>